<dbReference type="Pfam" id="PF01597">
    <property type="entry name" value="GCV_H"/>
    <property type="match status" value="1"/>
</dbReference>
<dbReference type="PROSITE" id="PS50968">
    <property type="entry name" value="BIOTINYL_LIPOYL"/>
    <property type="match status" value="1"/>
</dbReference>
<evidence type="ECO:0000256" key="1">
    <source>
        <dbReference type="ARBA" id="ARBA00009249"/>
    </source>
</evidence>
<dbReference type="HAMAP" id="MF_00272">
    <property type="entry name" value="GcvH"/>
    <property type="match status" value="1"/>
</dbReference>
<comment type="similarity">
    <text evidence="1 3">Belongs to the GcvH family.</text>
</comment>
<proteinExistence type="inferred from homology"/>
<dbReference type="GO" id="GO:0005960">
    <property type="term" value="C:glycine cleavage complex"/>
    <property type="evidence" value="ECO:0007669"/>
    <property type="project" value="InterPro"/>
</dbReference>
<dbReference type="PANTHER" id="PTHR11715">
    <property type="entry name" value="GLYCINE CLEAVAGE SYSTEM H PROTEIN"/>
    <property type="match status" value="1"/>
</dbReference>
<dbReference type="InterPro" id="IPR002930">
    <property type="entry name" value="GCV_H"/>
</dbReference>
<dbReference type="InterPro" id="IPR003016">
    <property type="entry name" value="2-oxoA_DH_lipoyl-BS"/>
</dbReference>
<gene>
    <name evidence="3 5" type="primary">gcvH</name>
    <name evidence="5" type="ORF">ENP47_04620</name>
</gene>
<keyword evidence="2 3" id="KW-0450">Lipoyl</keyword>
<reference evidence="5" key="1">
    <citation type="journal article" date="2020" name="mSystems">
        <title>Genome- and Community-Level Interaction Insights into Carbon Utilization and Element Cycling Functions of Hydrothermarchaeota in Hydrothermal Sediment.</title>
        <authorList>
            <person name="Zhou Z."/>
            <person name="Liu Y."/>
            <person name="Xu W."/>
            <person name="Pan J."/>
            <person name="Luo Z.H."/>
            <person name="Li M."/>
        </authorList>
    </citation>
    <scope>NUCLEOTIDE SEQUENCE [LARGE SCALE GENOMIC DNA]</scope>
    <source>
        <strain evidence="5">SpSt-222</strain>
    </source>
</reference>
<dbReference type="CDD" id="cd06848">
    <property type="entry name" value="GCS_H"/>
    <property type="match status" value="1"/>
</dbReference>
<evidence type="ECO:0000256" key="3">
    <source>
        <dbReference type="HAMAP-Rule" id="MF_00272"/>
    </source>
</evidence>
<protein>
    <recommendedName>
        <fullName evidence="3">Glycine cleavage system H protein</fullName>
    </recommendedName>
</protein>
<dbReference type="EMBL" id="DSJL01000009">
    <property type="protein sequence ID" value="HEF64867.1"/>
    <property type="molecule type" value="Genomic_DNA"/>
</dbReference>
<name>A0A7C1K1H5_THERO</name>
<comment type="function">
    <text evidence="3">The glycine cleavage system catalyzes the degradation of glycine. The H protein shuttles the methylamine group of glycine from the P protein to the T protein.</text>
</comment>
<evidence type="ECO:0000313" key="5">
    <source>
        <dbReference type="EMBL" id="HEF64867.1"/>
    </source>
</evidence>
<dbReference type="InterPro" id="IPR000089">
    <property type="entry name" value="Biotin_lipoyl"/>
</dbReference>
<dbReference type="GO" id="GO:0009249">
    <property type="term" value="P:protein lipoylation"/>
    <property type="evidence" value="ECO:0007669"/>
    <property type="project" value="TreeGrafter"/>
</dbReference>
<comment type="subunit">
    <text evidence="3">The glycine cleavage system is composed of four proteins: P, T, L and H.</text>
</comment>
<dbReference type="GO" id="GO:0005737">
    <property type="term" value="C:cytoplasm"/>
    <property type="evidence" value="ECO:0007669"/>
    <property type="project" value="TreeGrafter"/>
</dbReference>
<accession>A0A7C1K1H5</accession>
<dbReference type="InterPro" id="IPR011053">
    <property type="entry name" value="Single_hybrid_motif"/>
</dbReference>
<evidence type="ECO:0000256" key="2">
    <source>
        <dbReference type="ARBA" id="ARBA00022823"/>
    </source>
</evidence>
<dbReference type="InterPro" id="IPR033753">
    <property type="entry name" value="GCV_H/Fam206"/>
</dbReference>
<dbReference type="GO" id="GO:0019464">
    <property type="term" value="P:glycine decarboxylation via glycine cleavage system"/>
    <property type="evidence" value="ECO:0007669"/>
    <property type="project" value="UniProtKB-UniRule"/>
</dbReference>
<sequence length="132" mass="14452">MADVRDGLRYTRTHEWVRVEGDIAVVGVTDFAQAELGDITYLELPEPGTTVKQGDSMGVIESVKAASDIYAPVSGEVVEANKAVVDTPELANKSPYDDAWLVKIRMSTPDELNQLMDAEEYRKYLAETAATA</sequence>
<dbReference type="InterPro" id="IPR017453">
    <property type="entry name" value="GCV_H_sub"/>
</dbReference>
<dbReference type="SUPFAM" id="SSF51230">
    <property type="entry name" value="Single hybrid motif"/>
    <property type="match status" value="1"/>
</dbReference>
<dbReference type="PROSITE" id="PS00189">
    <property type="entry name" value="LIPOYL"/>
    <property type="match status" value="1"/>
</dbReference>
<organism evidence="5">
    <name type="scientific">Thermomicrobium roseum</name>
    <dbReference type="NCBI Taxonomy" id="500"/>
    <lineage>
        <taxon>Bacteria</taxon>
        <taxon>Pseudomonadati</taxon>
        <taxon>Thermomicrobiota</taxon>
        <taxon>Thermomicrobia</taxon>
        <taxon>Thermomicrobiales</taxon>
        <taxon>Thermomicrobiaceae</taxon>
        <taxon>Thermomicrobium</taxon>
    </lineage>
</organism>
<comment type="caution">
    <text evidence="5">The sequence shown here is derived from an EMBL/GenBank/DDBJ whole genome shotgun (WGS) entry which is preliminary data.</text>
</comment>
<dbReference type="AlphaFoldDB" id="A0A7C1K1H5"/>
<feature type="modified residue" description="N6-lipoyllysine" evidence="3 4">
    <location>
        <position position="64"/>
    </location>
</feature>
<dbReference type="NCBIfam" id="NF002270">
    <property type="entry name" value="PRK01202.1"/>
    <property type="match status" value="1"/>
</dbReference>
<evidence type="ECO:0000256" key="4">
    <source>
        <dbReference type="PIRSR" id="PIRSR617453-50"/>
    </source>
</evidence>
<dbReference type="PANTHER" id="PTHR11715:SF3">
    <property type="entry name" value="GLYCINE CLEAVAGE SYSTEM H PROTEIN-RELATED"/>
    <property type="match status" value="1"/>
</dbReference>
<dbReference type="NCBIfam" id="TIGR00527">
    <property type="entry name" value="gcvH"/>
    <property type="match status" value="1"/>
</dbReference>
<comment type="cofactor">
    <cofactor evidence="3">
        <name>(R)-lipoate</name>
        <dbReference type="ChEBI" id="CHEBI:83088"/>
    </cofactor>
    <text evidence="3">Binds 1 lipoyl cofactor covalently.</text>
</comment>
<dbReference type="Gene3D" id="2.40.50.100">
    <property type="match status" value="1"/>
</dbReference>